<evidence type="ECO:0000259" key="1">
    <source>
        <dbReference type="Pfam" id="PF01636"/>
    </source>
</evidence>
<gene>
    <name evidence="2" type="ORF">H8E19_02710</name>
</gene>
<organism evidence="2 3">
    <name type="scientific">Candidatus Desulfacyla euxinica</name>
    <dbReference type="NCBI Taxonomy" id="2841693"/>
    <lineage>
        <taxon>Bacteria</taxon>
        <taxon>Deltaproteobacteria</taxon>
        <taxon>Candidatus Desulfacyla</taxon>
    </lineage>
</organism>
<dbReference type="SUPFAM" id="SSF56112">
    <property type="entry name" value="Protein kinase-like (PK-like)"/>
    <property type="match status" value="1"/>
</dbReference>
<feature type="domain" description="Aminoglycoside phosphotransferase" evidence="1">
    <location>
        <begin position="25"/>
        <end position="257"/>
    </location>
</feature>
<dbReference type="AlphaFoldDB" id="A0A8J6MXC8"/>
<evidence type="ECO:0000313" key="2">
    <source>
        <dbReference type="EMBL" id="MBC8176290.1"/>
    </source>
</evidence>
<evidence type="ECO:0000313" key="3">
    <source>
        <dbReference type="Proteomes" id="UP000650524"/>
    </source>
</evidence>
<name>A0A8J6MXC8_9DELT</name>
<accession>A0A8J6MXC8</accession>
<dbReference type="Gene3D" id="3.90.1200.10">
    <property type="match status" value="1"/>
</dbReference>
<proteinExistence type="predicted"/>
<dbReference type="Gene3D" id="3.30.200.20">
    <property type="entry name" value="Phosphorylase Kinase, domain 1"/>
    <property type="match status" value="1"/>
</dbReference>
<dbReference type="InterPro" id="IPR011009">
    <property type="entry name" value="Kinase-like_dom_sf"/>
</dbReference>
<dbReference type="Proteomes" id="UP000650524">
    <property type="component" value="Unassembled WGS sequence"/>
</dbReference>
<sequence length="348" mass="40216">MKPDLKKSIVEFFKQRDQVTEDLSFQQLPGDGSKRIFWRITAQEPGISLVAMANPPSDDAARRENYAYLMIGRHLRSKGAPLPEIHWHDLEKGWFIMEDMGHMNLQDLVSSGEDPLRAYEKVLHHLFRMQTEGANDFDPAWCCQAERYDRAVMLKYEAHYFRDAFLGRYLGLKGDLPELEASFSHLAEKASKADCGFFLHRDFQSRNIMLSKGNVGIIDWQGGRLGPLGYDLASLIIDPYTRLTREQKIEVYQRYLALIREHNPERVESFERYYPYLPIQRNLQILGAFSHLTMVMNKTYFEAYIPGALRTLDGLLHHVHDEEISRLRDLIAGLGSHKKILDIAKSDG</sequence>
<reference evidence="2 3" key="1">
    <citation type="submission" date="2020-08" db="EMBL/GenBank/DDBJ databases">
        <title>Bridging the membrane lipid divide: bacteria of the FCB group superphylum have the potential to synthesize archaeal ether lipids.</title>
        <authorList>
            <person name="Villanueva L."/>
            <person name="Von Meijenfeldt F.A.B."/>
            <person name="Westbye A.B."/>
            <person name="Yadav S."/>
            <person name="Hopmans E.C."/>
            <person name="Dutilh B.E."/>
            <person name="Sinninghe Damste J.S."/>
        </authorList>
    </citation>
    <scope>NUCLEOTIDE SEQUENCE [LARGE SCALE GENOMIC DNA]</scope>
    <source>
        <strain evidence="2">NIOZ-UU27</strain>
    </source>
</reference>
<dbReference type="Pfam" id="PF01636">
    <property type="entry name" value="APH"/>
    <property type="match status" value="1"/>
</dbReference>
<dbReference type="InterPro" id="IPR002575">
    <property type="entry name" value="Aminoglycoside_PTrfase"/>
</dbReference>
<dbReference type="EMBL" id="JACNJD010000124">
    <property type="protein sequence ID" value="MBC8176290.1"/>
    <property type="molecule type" value="Genomic_DNA"/>
</dbReference>
<protein>
    <submittedName>
        <fullName evidence="2">Phosphotransferase</fullName>
    </submittedName>
</protein>
<comment type="caution">
    <text evidence="2">The sequence shown here is derived from an EMBL/GenBank/DDBJ whole genome shotgun (WGS) entry which is preliminary data.</text>
</comment>